<proteinExistence type="predicted"/>
<dbReference type="WBParaSite" id="ES5_v2.g26774.t1">
    <property type="protein sequence ID" value="ES5_v2.g26774.t1"/>
    <property type="gene ID" value="ES5_v2.g26774"/>
</dbReference>
<accession>A0AC34GB37</accession>
<sequence length="88" mass="9966">MDVEDVCEKSKSKNKNNSSTNSSTVSLHIAAYENLVEASNGFPEKDTIEVPRQDDRKPAKPEMCNQKSSKKLFIPKEENNRKLLLIKT</sequence>
<reference evidence="2" key="1">
    <citation type="submission" date="2022-11" db="UniProtKB">
        <authorList>
            <consortium name="WormBaseParasite"/>
        </authorList>
    </citation>
    <scope>IDENTIFICATION</scope>
</reference>
<evidence type="ECO:0000313" key="2">
    <source>
        <dbReference type="WBParaSite" id="ES5_v2.g26774.t1"/>
    </source>
</evidence>
<dbReference type="Proteomes" id="UP000887579">
    <property type="component" value="Unplaced"/>
</dbReference>
<protein>
    <submittedName>
        <fullName evidence="2">Uncharacterized protein</fullName>
    </submittedName>
</protein>
<organism evidence="1 2">
    <name type="scientific">Panagrolaimus sp. ES5</name>
    <dbReference type="NCBI Taxonomy" id="591445"/>
    <lineage>
        <taxon>Eukaryota</taxon>
        <taxon>Metazoa</taxon>
        <taxon>Ecdysozoa</taxon>
        <taxon>Nematoda</taxon>
        <taxon>Chromadorea</taxon>
        <taxon>Rhabditida</taxon>
        <taxon>Tylenchina</taxon>
        <taxon>Panagrolaimomorpha</taxon>
        <taxon>Panagrolaimoidea</taxon>
        <taxon>Panagrolaimidae</taxon>
        <taxon>Panagrolaimus</taxon>
    </lineage>
</organism>
<name>A0AC34GB37_9BILA</name>
<evidence type="ECO:0000313" key="1">
    <source>
        <dbReference type="Proteomes" id="UP000887579"/>
    </source>
</evidence>